<evidence type="ECO:0000256" key="1">
    <source>
        <dbReference type="SAM" id="MobiDB-lite"/>
    </source>
</evidence>
<organism evidence="2 3">
    <name type="scientific">Streptomyces coeruleofuscus</name>
    <dbReference type="NCBI Taxonomy" id="66879"/>
    <lineage>
        <taxon>Bacteria</taxon>
        <taxon>Bacillati</taxon>
        <taxon>Actinomycetota</taxon>
        <taxon>Actinomycetes</taxon>
        <taxon>Kitasatosporales</taxon>
        <taxon>Streptomycetaceae</taxon>
        <taxon>Streptomyces</taxon>
    </lineage>
</organism>
<evidence type="ECO:0000313" key="2">
    <source>
        <dbReference type="EMBL" id="GAA2393593.1"/>
    </source>
</evidence>
<dbReference type="Proteomes" id="UP001499986">
    <property type="component" value="Unassembled WGS sequence"/>
</dbReference>
<dbReference type="RefSeq" id="WP_428837165.1">
    <property type="nucleotide sequence ID" value="NZ_BAAASE010000003.1"/>
</dbReference>
<evidence type="ECO:0000313" key="3">
    <source>
        <dbReference type="Proteomes" id="UP001499986"/>
    </source>
</evidence>
<keyword evidence="3" id="KW-1185">Reference proteome</keyword>
<sequence length="200" mass="20600">MSNMTPPPGDDTRGSAGPDARSSAGPDARGETALGTGHGTAPHGIDGPTDRATGEGTAETSRTFGTPATPGTSRTTGTPGTTGTAGTSETAGTPGTPGASAAHGTHLLPHDESDKLVSQLHHAVAEFVDAPRAAVEEADHVLEEIAARFTEAVTQRRRTLRHSWQSVEGGEGKPVSSGDTEQLRLALKDYRELAERLLHV</sequence>
<protein>
    <submittedName>
        <fullName evidence="2">Uncharacterized protein</fullName>
    </submittedName>
</protein>
<comment type="caution">
    <text evidence="2">The sequence shown here is derived from an EMBL/GenBank/DDBJ whole genome shotgun (WGS) entry which is preliminary data.</text>
</comment>
<gene>
    <name evidence="2" type="ORF">GCM10010255_24880</name>
</gene>
<feature type="region of interest" description="Disordered" evidence="1">
    <location>
        <begin position="1"/>
        <end position="107"/>
    </location>
</feature>
<name>A0ABP5V729_9ACTN</name>
<reference evidence="3" key="1">
    <citation type="journal article" date="2019" name="Int. J. Syst. Evol. Microbiol.">
        <title>The Global Catalogue of Microorganisms (GCM) 10K type strain sequencing project: providing services to taxonomists for standard genome sequencing and annotation.</title>
        <authorList>
            <consortium name="The Broad Institute Genomics Platform"/>
            <consortium name="The Broad Institute Genome Sequencing Center for Infectious Disease"/>
            <person name="Wu L."/>
            <person name="Ma J."/>
        </authorList>
    </citation>
    <scope>NUCLEOTIDE SEQUENCE [LARGE SCALE GENOMIC DNA]</scope>
    <source>
        <strain evidence="3">JCM 4358</strain>
    </source>
</reference>
<proteinExistence type="predicted"/>
<accession>A0ABP5V729</accession>
<feature type="compositionally biased region" description="Low complexity" evidence="1">
    <location>
        <begin position="65"/>
        <end position="105"/>
    </location>
</feature>
<dbReference type="EMBL" id="BAAASE010000003">
    <property type="protein sequence ID" value="GAA2393593.1"/>
    <property type="molecule type" value="Genomic_DNA"/>
</dbReference>